<dbReference type="Proteomes" id="UP000034588">
    <property type="component" value="Unassembled WGS sequence"/>
</dbReference>
<organism evidence="1 2">
    <name type="scientific">Candidatus Gottesmanbacteria bacterium GW2011_GWB1_49_7</name>
    <dbReference type="NCBI Taxonomy" id="1618448"/>
    <lineage>
        <taxon>Bacteria</taxon>
        <taxon>Candidatus Gottesmaniibacteriota</taxon>
    </lineage>
</organism>
<comment type="caution">
    <text evidence="1">The sequence shown here is derived from an EMBL/GenBank/DDBJ whole genome shotgun (WGS) entry which is preliminary data.</text>
</comment>
<name>A0A0G1W3F5_9BACT</name>
<evidence type="ECO:0000313" key="2">
    <source>
        <dbReference type="Proteomes" id="UP000034588"/>
    </source>
</evidence>
<protein>
    <submittedName>
        <fullName evidence="1">Uncharacterized protein</fullName>
    </submittedName>
</protein>
<dbReference type="EMBL" id="LCQD01000005">
    <property type="protein sequence ID" value="KKW13095.1"/>
    <property type="molecule type" value="Genomic_DNA"/>
</dbReference>
<dbReference type="AlphaFoldDB" id="A0A0G1W3F5"/>
<gene>
    <name evidence="1" type="ORF">UY48_C0005G0051</name>
</gene>
<reference evidence="1 2" key="1">
    <citation type="journal article" date="2015" name="Nature">
        <title>rRNA introns, odd ribosomes, and small enigmatic genomes across a large radiation of phyla.</title>
        <authorList>
            <person name="Brown C.T."/>
            <person name="Hug L.A."/>
            <person name="Thomas B.C."/>
            <person name="Sharon I."/>
            <person name="Castelle C.J."/>
            <person name="Singh A."/>
            <person name="Wilkins M.J."/>
            <person name="Williams K.H."/>
            <person name="Banfield J.F."/>
        </authorList>
    </citation>
    <scope>NUCLEOTIDE SEQUENCE [LARGE SCALE GENOMIC DNA]</scope>
</reference>
<sequence>MINPLRWKFMDQPEYRPSLPGDPTTLPFAEVRRLLFQFTEIYRWAEQTIGIKRAQVKLLKTQLDNSIRFAQTGAGRGSMAQRERQVKIEHIQVVNKLADMEADILALEGLAVGFNAAREVLSREITSRIKE</sequence>
<proteinExistence type="predicted"/>
<accession>A0A0G1W3F5</accession>
<evidence type="ECO:0000313" key="1">
    <source>
        <dbReference type="EMBL" id="KKW13095.1"/>
    </source>
</evidence>